<accession>A0AAD1SHZ9</accession>
<protein>
    <submittedName>
        <fullName evidence="1">Uncharacterized protein</fullName>
    </submittedName>
</protein>
<evidence type="ECO:0000313" key="1">
    <source>
        <dbReference type="EMBL" id="CAH2300899.1"/>
    </source>
</evidence>
<sequence>QLASSWNQCGESVLHINKLTSMFQASEQGDEVFLSGISVRLSSPTRLQDSAGPSSIRSWTISMTTADLRQKKIPFPAMD</sequence>
<evidence type="ECO:0000313" key="2">
    <source>
        <dbReference type="Proteomes" id="UP001295444"/>
    </source>
</evidence>
<dbReference type="EMBL" id="OW240917">
    <property type="protein sequence ID" value="CAH2300899.1"/>
    <property type="molecule type" value="Genomic_DNA"/>
</dbReference>
<name>A0AAD1SHZ9_PELCU</name>
<gene>
    <name evidence="1" type="ORF">PECUL_23A045224</name>
</gene>
<dbReference type="Proteomes" id="UP001295444">
    <property type="component" value="Chromosome 06"/>
</dbReference>
<keyword evidence="2" id="KW-1185">Reference proteome</keyword>
<dbReference type="AlphaFoldDB" id="A0AAD1SHZ9"/>
<proteinExistence type="predicted"/>
<organism evidence="1 2">
    <name type="scientific">Pelobates cultripes</name>
    <name type="common">Western spadefoot toad</name>
    <dbReference type="NCBI Taxonomy" id="61616"/>
    <lineage>
        <taxon>Eukaryota</taxon>
        <taxon>Metazoa</taxon>
        <taxon>Chordata</taxon>
        <taxon>Craniata</taxon>
        <taxon>Vertebrata</taxon>
        <taxon>Euteleostomi</taxon>
        <taxon>Amphibia</taxon>
        <taxon>Batrachia</taxon>
        <taxon>Anura</taxon>
        <taxon>Pelobatoidea</taxon>
        <taxon>Pelobatidae</taxon>
        <taxon>Pelobates</taxon>
    </lineage>
</organism>
<reference evidence="1" key="1">
    <citation type="submission" date="2022-03" db="EMBL/GenBank/DDBJ databases">
        <authorList>
            <person name="Alioto T."/>
            <person name="Alioto T."/>
            <person name="Gomez Garrido J."/>
        </authorList>
    </citation>
    <scope>NUCLEOTIDE SEQUENCE</scope>
</reference>
<feature type="non-terminal residue" evidence="1">
    <location>
        <position position="1"/>
    </location>
</feature>